<evidence type="ECO:0000256" key="1">
    <source>
        <dbReference type="SAM" id="MobiDB-lite"/>
    </source>
</evidence>
<feature type="region of interest" description="Disordered" evidence="1">
    <location>
        <begin position="1"/>
        <end position="60"/>
    </location>
</feature>
<keyword evidence="3" id="KW-1185">Reference proteome</keyword>
<evidence type="ECO:0000313" key="3">
    <source>
        <dbReference type="Proteomes" id="UP000230002"/>
    </source>
</evidence>
<gene>
    <name evidence="2" type="ORF">GSI_06572</name>
</gene>
<dbReference type="EMBL" id="AYKW01000012">
    <property type="protein sequence ID" value="PIL31868.1"/>
    <property type="molecule type" value="Genomic_DNA"/>
</dbReference>
<dbReference type="OrthoDB" id="2764779at2759"/>
<dbReference type="AlphaFoldDB" id="A0A2G8SE59"/>
<feature type="compositionally biased region" description="Polar residues" evidence="1">
    <location>
        <begin position="10"/>
        <end position="28"/>
    </location>
</feature>
<sequence>MTYTEDDAQENTQSPPTRASDSVESYSSRAVGVGGDISSSVNQESLDDEETSPSTQPTPAWWIEPPSALARRAIDRADWKVEQFLCFTFRDTAIWLRVTIIMEELAVNGHYLPRVSVDFVNRVDRSDLPLNDIGLLVERGVQDGIRRELFNAMSRSVGRAFIP</sequence>
<reference evidence="2 3" key="1">
    <citation type="journal article" date="2015" name="Sci. Rep.">
        <title>Chromosome-level genome map provides insights into diverse defense mechanisms in the medicinal fungus Ganoderma sinense.</title>
        <authorList>
            <person name="Zhu Y."/>
            <person name="Xu J."/>
            <person name="Sun C."/>
            <person name="Zhou S."/>
            <person name="Xu H."/>
            <person name="Nelson D.R."/>
            <person name="Qian J."/>
            <person name="Song J."/>
            <person name="Luo H."/>
            <person name="Xiang L."/>
            <person name="Li Y."/>
            <person name="Xu Z."/>
            <person name="Ji A."/>
            <person name="Wang L."/>
            <person name="Lu S."/>
            <person name="Hayward A."/>
            <person name="Sun W."/>
            <person name="Li X."/>
            <person name="Schwartz D.C."/>
            <person name="Wang Y."/>
            <person name="Chen S."/>
        </authorList>
    </citation>
    <scope>NUCLEOTIDE SEQUENCE [LARGE SCALE GENOMIC DNA]</scope>
    <source>
        <strain evidence="2 3">ZZ0214-1</strain>
    </source>
</reference>
<evidence type="ECO:0000313" key="2">
    <source>
        <dbReference type="EMBL" id="PIL31868.1"/>
    </source>
</evidence>
<accession>A0A2G8SE59</accession>
<protein>
    <submittedName>
        <fullName evidence="2">Uncharacterized protein</fullName>
    </submittedName>
</protein>
<name>A0A2G8SE59_9APHY</name>
<organism evidence="2 3">
    <name type="scientific">Ganoderma sinense ZZ0214-1</name>
    <dbReference type="NCBI Taxonomy" id="1077348"/>
    <lineage>
        <taxon>Eukaryota</taxon>
        <taxon>Fungi</taxon>
        <taxon>Dikarya</taxon>
        <taxon>Basidiomycota</taxon>
        <taxon>Agaricomycotina</taxon>
        <taxon>Agaricomycetes</taxon>
        <taxon>Polyporales</taxon>
        <taxon>Polyporaceae</taxon>
        <taxon>Ganoderma</taxon>
    </lineage>
</organism>
<comment type="caution">
    <text evidence="2">The sequence shown here is derived from an EMBL/GenBank/DDBJ whole genome shotgun (WGS) entry which is preliminary data.</text>
</comment>
<proteinExistence type="predicted"/>
<dbReference type="Proteomes" id="UP000230002">
    <property type="component" value="Unassembled WGS sequence"/>
</dbReference>